<proteinExistence type="predicted"/>
<feature type="compositionally biased region" description="Pro residues" evidence="1">
    <location>
        <begin position="345"/>
        <end position="361"/>
    </location>
</feature>
<dbReference type="Proteomes" id="UP000585836">
    <property type="component" value="Unassembled WGS sequence"/>
</dbReference>
<comment type="caution">
    <text evidence="2">The sequence shown here is derived from an EMBL/GenBank/DDBJ whole genome shotgun (WGS) entry which is preliminary data.</text>
</comment>
<feature type="region of interest" description="Disordered" evidence="1">
    <location>
        <begin position="1"/>
        <end position="50"/>
    </location>
</feature>
<dbReference type="PROSITE" id="PS51257">
    <property type="entry name" value="PROKAR_LIPOPROTEIN"/>
    <property type="match status" value="1"/>
</dbReference>
<evidence type="ECO:0000313" key="2">
    <source>
        <dbReference type="EMBL" id="MBB5926314.1"/>
    </source>
</evidence>
<feature type="compositionally biased region" description="Basic residues" evidence="1">
    <location>
        <begin position="318"/>
        <end position="329"/>
    </location>
</feature>
<evidence type="ECO:0000256" key="1">
    <source>
        <dbReference type="SAM" id="MobiDB-lite"/>
    </source>
</evidence>
<feature type="compositionally biased region" description="Low complexity" evidence="1">
    <location>
        <begin position="12"/>
        <end position="34"/>
    </location>
</feature>
<organism evidence="2 3">
    <name type="scientific">Streptomyces echinatus</name>
    <dbReference type="NCBI Taxonomy" id="67293"/>
    <lineage>
        <taxon>Bacteria</taxon>
        <taxon>Bacillati</taxon>
        <taxon>Actinomycetota</taxon>
        <taxon>Actinomycetes</taxon>
        <taxon>Kitasatosporales</taxon>
        <taxon>Streptomycetaceae</taxon>
        <taxon>Streptomyces</taxon>
    </lineage>
</organism>
<dbReference type="AlphaFoldDB" id="A0A7W9PR46"/>
<feature type="compositionally biased region" description="Polar residues" evidence="1">
    <location>
        <begin position="370"/>
        <end position="380"/>
    </location>
</feature>
<sequence length="380" mass="40541">MPGSGERLTPKPSSASPATASACSSPCSATAPSTNHESPNRPSHEPLRLDEASPEDVAWCTQHLVWALLQAGGQREADELMADCLPMLREQAPWPRAAAALHTAGAVRLALGQLESAEALFAEVLHIAPLGSFHALYPVEGLALVAAESGDMQRALRLCEASAQARRRLDTEPEAPWRRRIEQAAARARTPLPTAAREAAVVGARKLRGDRLVAYALRTGSGEQVRRGPDTLGAGDERWRLTARELMVVELVAKGADQPADRGHTRAFGAYGRHTPGQGARQAGSSLTHTDRPVVRSKRFGGFGSLTSCSRPAGTHRTPCRPRSPRPRRPPADPGISGSSASSSRPPPQSSVSYPPRPNHPSPEGRAAHTTATNLWLVNR</sequence>
<name>A0A7W9PR46_9ACTN</name>
<gene>
    <name evidence="2" type="ORF">FHS34_001770</name>
</gene>
<dbReference type="EMBL" id="JACHJK010000003">
    <property type="protein sequence ID" value="MBB5926314.1"/>
    <property type="molecule type" value="Genomic_DNA"/>
</dbReference>
<reference evidence="2 3" key="1">
    <citation type="submission" date="2020-08" db="EMBL/GenBank/DDBJ databases">
        <title>Genomic Encyclopedia of Type Strains, Phase III (KMG-III): the genomes of soil and plant-associated and newly described type strains.</title>
        <authorList>
            <person name="Whitman W."/>
        </authorList>
    </citation>
    <scope>NUCLEOTIDE SEQUENCE [LARGE SCALE GENOMIC DNA]</scope>
    <source>
        <strain evidence="2 3">CECT 3313</strain>
    </source>
</reference>
<dbReference type="InterPro" id="IPR011990">
    <property type="entry name" value="TPR-like_helical_dom_sf"/>
</dbReference>
<feature type="region of interest" description="Disordered" evidence="1">
    <location>
        <begin position="257"/>
        <end position="380"/>
    </location>
</feature>
<evidence type="ECO:0000313" key="3">
    <source>
        <dbReference type="Proteomes" id="UP000585836"/>
    </source>
</evidence>
<dbReference type="SUPFAM" id="SSF48452">
    <property type="entry name" value="TPR-like"/>
    <property type="match status" value="1"/>
</dbReference>
<keyword evidence="3" id="KW-1185">Reference proteome</keyword>
<dbReference type="Gene3D" id="1.25.40.10">
    <property type="entry name" value="Tetratricopeptide repeat domain"/>
    <property type="match status" value="1"/>
</dbReference>
<feature type="compositionally biased region" description="Basic and acidic residues" evidence="1">
    <location>
        <begin position="38"/>
        <end position="50"/>
    </location>
</feature>
<accession>A0A7W9PR46</accession>
<feature type="compositionally biased region" description="Low complexity" evidence="1">
    <location>
        <begin position="334"/>
        <end position="344"/>
    </location>
</feature>
<protein>
    <submittedName>
        <fullName evidence="2">Uncharacterized protein</fullName>
    </submittedName>
</protein>